<dbReference type="SUPFAM" id="SSF53041">
    <property type="entry name" value="Resolvase-like"/>
    <property type="match status" value="1"/>
</dbReference>
<dbReference type="InterPro" id="IPR036162">
    <property type="entry name" value="Resolvase-like_N_sf"/>
</dbReference>
<keyword evidence="3" id="KW-0233">DNA recombination</keyword>
<comment type="caution">
    <text evidence="5">The sequence shown here is derived from an EMBL/GenBank/DDBJ whole genome shotgun (WGS) entry which is preliminary data.</text>
</comment>
<organism evidence="5 6">
    <name type="scientific">Ralstonia psammae</name>
    <dbReference type="NCBI Taxonomy" id="3058598"/>
    <lineage>
        <taxon>Bacteria</taxon>
        <taxon>Pseudomonadati</taxon>
        <taxon>Pseudomonadota</taxon>
        <taxon>Betaproteobacteria</taxon>
        <taxon>Burkholderiales</taxon>
        <taxon>Burkholderiaceae</taxon>
        <taxon>Ralstonia</taxon>
    </lineage>
</organism>
<keyword evidence="6" id="KW-1185">Reference proteome</keyword>
<name>A0ABN9JAK3_9RALS</name>
<dbReference type="SUPFAM" id="SSF46689">
    <property type="entry name" value="Homeodomain-like"/>
    <property type="match status" value="1"/>
</dbReference>
<gene>
    <name evidence="5" type="ORF">LMG19083_03931</name>
</gene>
<feature type="domain" description="Resolvase/invertase-type recombinase catalytic" evidence="4">
    <location>
        <begin position="1"/>
        <end position="65"/>
    </location>
</feature>
<evidence type="ECO:0000259" key="4">
    <source>
        <dbReference type="PROSITE" id="PS51736"/>
    </source>
</evidence>
<dbReference type="InterPro" id="IPR006120">
    <property type="entry name" value="Resolvase_HTH_dom"/>
</dbReference>
<evidence type="ECO:0000256" key="3">
    <source>
        <dbReference type="ARBA" id="ARBA00023172"/>
    </source>
</evidence>
<sequence length="119" mass="12850">MDVRMTVEDLQQAGVRVHCLALGGADLTSAAGKMTMSVLTAVAEFERDLLLERTASGLARAREAGKILGRPRALTAKQEVLVQRRLAQGDAVAAIARDLDTSRQTVMRVRSRMSVELSS</sequence>
<comment type="similarity">
    <text evidence="1">Belongs to the site-specific recombinase resolvase family.</text>
</comment>
<dbReference type="EMBL" id="CATZBU010000012">
    <property type="protein sequence ID" value="CAJ0803708.1"/>
    <property type="molecule type" value="Genomic_DNA"/>
</dbReference>
<dbReference type="Pfam" id="PF02796">
    <property type="entry name" value="HTH_7"/>
    <property type="match status" value="1"/>
</dbReference>
<evidence type="ECO:0000313" key="6">
    <source>
        <dbReference type="Proteomes" id="UP001189813"/>
    </source>
</evidence>
<dbReference type="CDD" id="cd00569">
    <property type="entry name" value="HTH_Hin_like"/>
    <property type="match status" value="1"/>
</dbReference>
<evidence type="ECO:0000313" key="5">
    <source>
        <dbReference type="EMBL" id="CAJ0803708.1"/>
    </source>
</evidence>
<dbReference type="Gene3D" id="3.40.50.1390">
    <property type="entry name" value="Resolvase, N-terminal catalytic domain"/>
    <property type="match status" value="1"/>
</dbReference>
<dbReference type="PROSITE" id="PS51736">
    <property type="entry name" value="RECOMBINASES_3"/>
    <property type="match status" value="1"/>
</dbReference>
<evidence type="ECO:0000256" key="1">
    <source>
        <dbReference type="ARBA" id="ARBA00009913"/>
    </source>
</evidence>
<dbReference type="Proteomes" id="UP001189813">
    <property type="component" value="Unassembled WGS sequence"/>
</dbReference>
<dbReference type="Gene3D" id="1.10.10.60">
    <property type="entry name" value="Homeodomain-like"/>
    <property type="match status" value="1"/>
</dbReference>
<dbReference type="Pfam" id="PF00239">
    <property type="entry name" value="Resolvase"/>
    <property type="match status" value="1"/>
</dbReference>
<evidence type="ECO:0000256" key="2">
    <source>
        <dbReference type="ARBA" id="ARBA00023125"/>
    </source>
</evidence>
<dbReference type="InterPro" id="IPR050639">
    <property type="entry name" value="SSR_resolvase"/>
</dbReference>
<proteinExistence type="inferred from homology"/>
<dbReference type="InterPro" id="IPR006119">
    <property type="entry name" value="Resolv_N"/>
</dbReference>
<protein>
    <submittedName>
        <fullName evidence="5">Tn3 family transposase ISYps3</fullName>
    </submittedName>
</protein>
<keyword evidence="2" id="KW-0238">DNA-binding</keyword>
<dbReference type="PANTHER" id="PTHR30461">
    <property type="entry name" value="DNA-INVERTASE FROM LAMBDOID PROPHAGE"/>
    <property type="match status" value="1"/>
</dbReference>
<dbReference type="PANTHER" id="PTHR30461:SF2">
    <property type="entry name" value="SERINE RECOMBINASE PINE-RELATED"/>
    <property type="match status" value="1"/>
</dbReference>
<reference evidence="5 6" key="1">
    <citation type="submission" date="2023-07" db="EMBL/GenBank/DDBJ databases">
        <authorList>
            <person name="Peeters C."/>
        </authorList>
    </citation>
    <scope>NUCLEOTIDE SEQUENCE [LARGE SCALE GENOMIC DNA]</scope>
    <source>
        <strain evidence="5 6">LMG 19083</strain>
    </source>
</reference>
<dbReference type="InterPro" id="IPR009057">
    <property type="entry name" value="Homeodomain-like_sf"/>
</dbReference>
<accession>A0ABN9JAK3</accession>